<dbReference type="AlphaFoldDB" id="A0AAW2D715"/>
<protein>
    <recommendedName>
        <fullName evidence="3">BED-type domain-containing protein</fullName>
    </recommendedName>
</protein>
<dbReference type="InterPro" id="IPR052035">
    <property type="entry name" value="ZnF_BED_domain_contain"/>
</dbReference>
<evidence type="ECO:0000313" key="1">
    <source>
        <dbReference type="EMBL" id="KAL0005453.1"/>
    </source>
</evidence>
<reference evidence="1 2" key="1">
    <citation type="submission" date="2024-01" db="EMBL/GenBank/DDBJ databases">
        <title>A telomere-to-telomere, gap-free genome of sweet tea (Lithocarpus litseifolius).</title>
        <authorList>
            <person name="Zhou J."/>
        </authorList>
    </citation>
    <scope>NUCLEOTIDE SEQUENCE [LARGE SCALE GENOMIC DNA]</scope>
    <source>
        <strain evidence="1">Zhou-2022a</strain>
        <tissue evidence="1">Leaf</tissue>
    </source>
</reference>
<comment type="caution">
    <text evidence="1">The sequence shown here is derived from an EMBL/GenBank/DDBJ whole genome shotgun (WGS) entry which is preliminary data.</text>
</comment>
<keyword evidence="2" id="KW-1185">Reference proteome</keyword>
<dbReference type="PANTHER" id="PTHR46481:SF6">
    <property type="entry name" value="ZINC FINGER BED DOMAIN-CONTAINING PROTEIN RICESLEEPER 2-LIKE"/>
    <property type="match status" value="1"/>
</dbReference>
<name>A0AAW2D715_9ROSI</name>
<organism evidence="1 2">
    <name type="scientific">Lithocarpus litseifolius</name>
    <dbReference type="NCBI Taxonomy" id="425828"/>
    <lineage>
        <taxon>Eukaryota</taxon>
        <taxon>Viridiplantae</taxon>
        <taxon>Streptophyta</taxon>
        <taxon>Embryophyta</taxon>
        <taxon>Tracheophyta</taxon>
        <taxon>Spermatophyta</taxon>
        <taxon>Magnoliopsida</taxon>
        <taxon>eudicotyledons</taxon>
        <taxon>Gunneridae</taxon>
        <taxon>Pentapetalae</taxon>
        <taxon>rosids</taxon>
        <taxon>fabids</taxon>
        <taxon>Fagales</taxon>
        <taxon>Fagaceae</taxon>
        <taxon>Lithocarpus</taxon>
    </lineage>
</organism>
<dbReference type="PANTHER" id="PTHR46481">
    <property type="entry name" value="ZINC FINGER BED DOMAIN-CONTAINING PROTEIN 4"/>
    <property type="match status" value="1"/>
</dbReference>
<sequence>MVKSTTAFLAVNLESDDDAVIMDTSINPSLSLRVNSKSKFKKPKRVSRKNKKEKHHTSSFWTEFVKLPIDEEGLSKATCQWSGKIFLANSHHGTSKLRCHLLKCLKRNEVKQDGEEQGRVLQNKITQEEFREMLAEAIIKHNLPFSFVEYEGIRKVFSYLNSDVKHISRNTSKVDVLKLYKKEKNDVKNKLK</sequence>
<dbReference type="Proteomes" id="UP001459277">
    <property type="component" value="Unassembled WGS sequence"/>
</dbReference>
<evidence type="ECO:0008006" key="3">
    <source>
        <dbReference type="Google" id="ProtNLM"/>
    </source>
</evidence>
<dbReference type="EMBL" id="JAZDWU010000004">
    <property type="protein sequence ID" value="KAL0005453.1"/>
    <property type="molecule type" value="Genomic_DNA"/>
</dbReference>
<gene>
    <name evidence="1" type="ORF">SO802_013014</name>
</gene>
<accession>A0AAW2D715</accession>
<proteinExistence type="predicted"/>
<evidence type="ECO:0000313" key="2">
    <source>
        <dbReference type="Proteomes" id="UP001459277"/>
    </source>
</evidence>